<evidence type="ECO:0000313" key="4">
    <source>
        <dbReference type="Proteomes" id="UP001152885"/>
    </source>
</evidence>
<dbReference type="Pfam" id="PF02383">
    <property type="entry name" value="Syja_N"/>
    <property type="match status" value="1"/>
</dbReference>
<keyword evidence="4" id="KW-1185">Reference proteome</keyword>
<dbReference type="GO" id="GO:0005783">
    <property type="term" value="C:endoplasmic reticulum"/>
    <property type="evidence" value="ECO:0007669"/>
    <property type="project" value="TreeGrafter"/>
</dbReference>
<proteinExistence type="predicted"/>
<dbReference type="OrthoDB" id="405996at2759"/>
<feature type="transmembrane region" description="Helical" evidence="1">
    <location>
        <begin position="547"/>
        <end position="565"/>
    </location>
</feature>
<dbReference type="PANTHER" id="PTHR45662:SF2">
    <property type="entry name" value="PHOSPHATIDYLINOSITOL-3-PHOSPHATASE SAC1"/>
    <property type="match status" value="1"/>
</dbReference>
<dbReference type="InterPro" id="IPR002013">
    <property type="entry name" value="SAC_dom"/>
</dbReference>
<keyword evidence="1" id="KW-0812">Transmembrane</keyword>
<comment type="caution">
    <text evidence="3">The sequence shown here is derived from an EMBL/GenBank/DDBJ whole genome shotgun (WGS) entry which is preliminary data.</text>
</comment>
<keyword evidence="1" id="KW-0472">Membrane</keyword>
<dbReference type="GO" id="GO:0034593">
    <property type="term" value="F:phosphatidylinositol bisphosphate phosphatase activity"/>
    <property type="evidence" value="ECO:0007669"/>
    <property type="project" value="UniProtKB-ARBA"/>
</dbReference>
<dbReference type="PANTHER" id="PTHR45662">
    <property type="entry name" value="PHOSPHATIDYLINOSITIDE PHOSPHATASE SAC1"/>
    <property type="match status" value="1"/>
</dbReference>
<dbReference type="AlphaFoldDB" id="A0A9W4X9A9"/>
<feature type="transmembrane region" description="Helical" evidence="1">
    <location>
        <begin position="521"/>
        <end position="541"/>
    </location>
</feature>
<reference evidence="3" key="1">
    <citation type="submission" date="2022-12" db="EMBL/GenBank/DDBJ databases">
        <authorList>
            <person name="Brejova B."/>
        </authorList>
    </citation>
    <scope>NUCLEOTIDE SEQUENCE</scope>
</reference>
<evidence type="ECO:0000259" key="2">
    <source>
        <dbReference type="PROSITE" id="PS50275"/>
    </source>
</evidence>
<dbReference type="PROSITE" id="PS50275">
    <property type="entry name" value="SAC"/>
    <property type="match status" value="1"/>
</dbReference>
<dbReference type="GO" id="GO:0046856">
    <property type="term" value="P:phosphatidylinositol dephosphorylation"/>
    <property type="evidence" value="ECO:0007669"/>
    <property type="project" value="TreeGrafter"/>
</dbReference>
<dbReference type="Proteomes" id="UP001152885">
    <property type="component" value="Unassembled WGS sequence"/>
</dbReference>
<organism evidence="3 4">
    <name type="scientific">Candida verbasci</name>
    <dbReference type="NCBI Taxonomy" id="1227364"/>
    <lineage>
        <taxon>Eukaryota</taxon>
        <taxon>Fungi</taxon>
        <taxon>Dikarya</taxon>
        <taxon>Ascomycota</taxon>
        <taxon>Saccharomycotina</taxon>
        <taxon>Pichiomycetes</taxon>
        <taxon>Debaryomycetaceae</taxon>
        <taxon>Candida/Lodderomyces clade</taxon>
        <taxon>Candida</taxon>
    </lineage>
</organism>
<accession>A0A9W4X9A9</accession>
<dbReference type="GO" id="GO:0043812">
    <property type="term" value="F:phosphatidylinositol-4-phosphate phosphatase activity"/>
    <property type="evidence" value="ECO:0007669"/>
    <property type="project" value="TreeGrafter"/>
</dbReference>
<evidence type="ECO:0000256" key="1">
    <source>
        <dbReference type="SAM" id="Phobius"/>
    </source>
</evidence>
<dbReference type="EMBL" id="CANTUO010000001">
    <property type="protein sequence ID" value="CAI5756964.1"/>
    <property type="molecule type" value="Genomic_DNA"/>
</dbReference>
<name>A0A9W4X9A9_9ASCO</name>
<sequence length="617" mass="71111">MVLTHFIANDGSHIFFNGLQNKYLILSSNGTNNGESIEVVKELPSFYNDSNILSSSKISCIIGIIRLKLCSYIILADKHSITGSILNNDIAFIESFKILPLNSKNTRSSNEETHYVKLIQNHLKNATLYYSIDSKYDLTNSLQRQFTVENLEIDERFWWNKYLSADLIENKAEGFITPIIYGYFKSHSTIFNGKSLEFALLTRRSVSRAGTRYFRRGIDIDGNVANFNETEQIFTASNNHHVYSIVQTRGSVPVYWAEINNLKYKPNLVISSRSSLDATAAHFKQQVDLYGDNLLVNLVNQKGYEKPVKDAYESAVESLPEKIAQHIHYIYFDFHHECKNMKYHRINLLLDQLISLGYTSDNFFEIDLNTKQIKNLQNKVVRTNCMDCLDRTNVVQGTIGRWFLQNQLYKSGYLVDIAAPFEQIDKRFNLFFQNFWADNADAVSCAYSGTGALKTDFTRLGKRTYKGGLNDFLNSVTRYYKNNLADGSRQDSYDLFLGKFKPYQDSITSPFIDKRPPYIQLLPYLMGTSILILLAILYYPIGSLFDMKNILIISLCVLFNIRNFVYLKSHGYQFVDWPKLVNLDYLTKQDIYDGTGKLTGIEYKETDDFKLISKKRN</sequence>
<feature type="domain" description="SAC" evidence="2">
    <location>
        <begin position="119"/>
        <end position="449"/>
    </location>
</feature>
<gene>
    <name evidence="3" type="ORF">CANVERA_P1481</name>
</gene>
<protein>
    <recommendedName>
        <fullName evidence="2">SAC domain-containing protein</fullName>
    </recommendedName>
</protein>
<evidence type="ECO:0000313" key="3">
    <source>
        <dbReference type="EMBL" id="CAI5756964.1"/>
    </source>
</evidence>
<keyword evidence="1" id="KW-1133">Transmembrane helix</keyword>